<dbReference type="RefSeq" id="WP_084233954.1">
    <property type="nucleotide sequence ID" value="NZ_FWXW01000003.1"/>
</dbReference>
<dbReference type="SUPFAM" id="SSF100950">
    <property type="entry name" value="NagB/RpiA/CoA transferase-like"/>
    <property type="match status" value="1"/>
</dbReference>
<organism evidence="3 4">
    <name type="scientific">Papillibacter cinnamivorans DSM 12816</name>
    <dbReference type="NCBI Taxonomy" id="1122930"/>
    <lineage>
        <taxon>Bacteria</taxon>
        <taxon>Bacillati</taxon>
        <taxon>Bacillota</taxon>
        <taxon>Clostridia</taxon>
        <taxon>Eubacteriales</taxon>
        <taxon>Oscillospiraceae</taxon>
        <taxon>Papillibacter</taxon>
    </lineage>
</organism>
<dbReference type="Proteomes" id="UP000192790">
    <property type="component" value="Unassembled WGS sequence"/>
</dbReference>
<evidence type="ECO:0000313" key="3">
    <source>
        <dbReference type="EMBL" id="SMC53536.1"/>
    </source>
</evidence>
<evidence type="ECO:0000256" key="1">
    <source>
        <dbReference type="ARBA" id="ARBA00007047"/>
    </source>
</evidence>
<dbReference type="InterPro" id="IPR004165">
    <property type="entry name" value="CoA_trans_fam_I"/>
</dbReference>
<evidence type="ECO:0000256" key="2">
    <source>
        <dbReference type="ARBA" id="ARBA00022679"/>
    </source>
</evidence>
<sequence length="218" mass="22793">MDKALIKDYIAKRVAKELKDGDVVNLGIGLPTLVPNYLPAGVKVILQAENGIVGVGPKPTPEEASPYVFDAGGGPASVALGGAFVDSSASFGLIRGKHVDATVLGALQVDEKGNLANWIVPGKMVPGMGGAMDLVAYAKQVIIAMEHTQKGEHKILTQCTLPYTAVGVVTLIVTEMGVMKVTPKGLLLTEYNPEFTVEDIQAATGCKLIISPDLKPMA</sequence>
<dbReference type="AlphaFoldDB" id="A0A1W1ZYV1"/>
<keyword evidence="2 3" id="KW-0808">Transferase</keyword>
<dbReference type="GO" id="GO:0008260">
    <property type="term" value="F:succinyl-CoA:3-oxo-acid CoA-transferase activity"/>
    <property type="evidence" value="ECO:0007669"/>
    <property type="project" value="TreeGrafter"/>
</dbReference>
<gene>
    <name evidence="3" type="ORF">SAMN02745168_1331</name>
</gene>
<dbReference type="EMBL" id="FWXW01000003">
    <property type="protein sequence ID" value="SMC53536.1"/>
    <property type="molecule type" value="Genomic_DNA"/>
</dbReference>
<reference evidence="3 4" key="1">
    <citation type="submission" date="2017-04" db="EMBL/GenBank/DDBJ databases">
        <authorList>
            <person name="Afonso C.L."/>
            <person name="Miller P.J."/>
            <person name="Scott M.A."/>
            <person name="Spackman E."/>
            <person name="Goraichik I."/>
            <person name="Dimitrov K.M."/>
            <person name="Suarez D.L."/>
            <person name="Swayne D.E."/>
        </authorList>
    </citation>
    <scope>NUCLEOTIDE SEQUENCE [LARGE SCALE GENOMIC DNA]</scope>
    <source>
        <strain evidence="3 4">DSM 12816</strain>
    </source>
</reference>
<dbReference type="Gene3D" id="3.40.1080.10">
    <property type="entry name" value="Glutaconate Coenzyme A-transferase"/>
    <property type="match status" value="1"/>
</dbReference>
<protein>
    <submittedName>
        <fullName evidence="3">Acetate CoA/acetoacetate CoA-transferase beta subunit</fullName>
    </submittedName>
</protein>
<comment type="similarity">
    <text evidence="1">Belongs to the 3-oxoacid CoA-transferase subunit B family.</text>
</comment>
<dbReference type="InterPro" id="IPR037171">
    <property type="entry name" value="NagB/RpiA_transferase-like"/>
</dbReference>
<dbReference type="SMART" id="SM00882">
    <property type="entry name" value="CoA_trans"/>
    <property type="match status" value="1"/>
</dbReference>
<keyword evidence="4" id="KW-1185">Reference proteome</keyword>
<name>A0A1W1ZYV1_9FIRM</name>
<dbReference type="NCBIfam" id="TIGR02428">
    <property type="entry name" value="pcaJ_scoB_fam"/>
    <property type="match status" value="1"/>
</dbReference>
<dbReference type="OrthoDB" id="9778604at2"/>
<dbReference type="PANTHER" id="PTHR13707">
    <property type="entry name" value="KETOACID-COENZYME A TRANSFERASE"/>
    <property type="match status" value="1"/>
</dbReference>
<dbReference type="STRING" id="1122930.SAMN02745168_1331"/>
<accession>A0A1W1ZYV1</accession>
<dbReference type="Pfam" id="PF01144">
    <property type="entry name" value="CoA_trans"/>
    <property type="match status" value="1"/>
</dbReference>
<dbReference type="PANTHER" id="PTHR13707:SF23">
    <property type="entry name" value="SUCCINYL-COA:3-KETOACID-COENZYME A TRANSFERASE"/>
    <property type="match status" value="1"/>
</dbReference>
<proteinExistence type="inferred from homology"/>
<evidence type="ECO:0000313" key="4">
    <source>
        <dbReference type="Proteomes" id="UP000192790"/>
    </source>
</evidence>
<dbReference type="InterPro" id="IPR012791">
    <property type="entry name" value="3-oxoacid_CoA-transf_B"/>
</dbReference>